<reference evidence="2" key="1">
    <citation type="journal article" date="2019" name="Int. J. Syst. Evol. Microbiol.">
        <title>The Global Catalogue of Microorganisms (GCM) 10K type strain sequencing project: providing services to taxonomists for standard genome sequencing and annotation.</title>
        <authorList>
            <consortium name="The Broad Institute Genomics Platform"/>
            <consortium name="The Broad Institute Genome Sequencing Center for Infectious Disease"/>
            <person name="Wu L."/>
            <person name="Ma J."/>
        </authorList>
    </citation>
    <scope>NUCLEOTIDE SEQUENCE [LARGE SCALE GENOMIC DNA]</scope>
    <source>
        <strain evidence="2">CGMCC 1.15111</strain>
    </source>
</reference>
<comment type="caution">
    <text evidence="1">The sequence shown here is derived from an EMBL/GenBank/DDBJ whole genome shotgun (WGS) entry which is preliminary data.</text>
</comment>
<dbReference type="EMBL" id="BNAG01000005">
    <property type="protein sequence ID" value="GHE74835.1"/>
    <property type="molecule type" value="Genomic_DNA"/>
</dbReference>
<sequence>MIKLPILLCIGIFLGCNKFESKTNTNELSFRIEVSKSELSHGELLLSSYPLLNKVIGKDSLLVFDGVSSQLILFNLVTKTPIFNLELEKDGPNFFEGHVLDADIKDDKLYVVTNNYFTIADLTGNVSVRRKLKSLTSNGNFRVLGFNRLSDQSFLFSRWLESSIFAHRKDSVDQSIFFVYNLRENSFYDIPIFSPEEALINDSTQGFYDGLSRHSFVYLDSTIVYNFKFSSKLYSYDLRNQLAQVSNGEFDHIPNLREAFPSNQISDVKATTNYLYNGVQFSDIAYDEKNELFVRVGSEYVTNENGTNNDVRYLMLLDKHLNRVKEFKIKDRIFDKPFINDGIIYFVSGNQTKESTYELITFEIKNESIIEKP</sequence>
<evidence type="ECO:0000313" key="1">
    <source>
        <dbReference type="EMBL" id="GHE74835.1"/>
    </source>
</evidence>
<organism evidence="1 2">
    <name type="scientific">Roseivirga thermotolerans</name>
    <dbReference type="NCBI Taxonomy" id="1758176"/>
    <lineage>
        <taxon>Bacteria</taxon>
        <taxon>Pseudomonadati</taxon>
        <taxon>Bacteroidota</taxon>
        <taxon>Cytophagia</taxon>
        <taxon>Cytophagales</taxon>
        <taxon>Roseivirgaceae</taxon>
        <taxon>Roseivirga</taxon>
    </lineage>
</organism>
<dbReference type="PROSITE" id="PS51257">
    <property type="entry name" value="PROKAR_LIPOPROTEIN"/>
    <property type="match status" value="1"/>
</dbReference>
<evidence type="ECO:0008006" key="3">
    <source>
        <dbReference type="Google" id="ProtNLM"/>
    </source>
</evidence>
<dbReference type="RefSeq" id="WP_189631554.1">
    <property type="nucleotide sequence ID" value="NZ_BNAG01000005.1"/>
</dbReference>
<accession>A0ABQ3I9S5</accession>
<name>A0ABQ3I9S5_9BACT</name>
<protein>
    <recommendedName>
        <fullName evidence="3">DUF4221 domain-containing protein</fullName>
    </recommendedName>
</protein>
<evidence type="ECO:0000313" key="2">
    <source>
        <dbReference type="Proteomes" id="UP000658258"/>
    </source>
</evidence>
<keyword evidence="2" id="KW-1185">Reference proteome</keyword>
<gene>
    <name evidence="1" type="ORF">GCM10011340_34510</name>
</gene>
<dbReference type="Proteomes" id="UP000658258">
    <property type="component" value="Unassembled WGS sequence"/>
</dbReference>
<proteinExistence type="predicted"/>